<evidence type="ECO:0000256" key="3">
    <source>
        <dbReference type="ARBA" id="ARBA00022679"/>
    </source>
</evidence>
<keyword evidence="5" id="KW-0443">Lipid metabolism</keyword>
<dbReference type="GO" id="GO:0016020">
    <property type="term" value="C:membrane"/>
    <property type="evidence" value="ECO:0007669"/>
    <property type="project" value="InterPro"/>
</dbReference>
<dbReference type="PANTHER" id="PTHR10434:SF53">
    <property type="entry name" value="1-ACYL-SN-GLYCEROL-3-PHOSPHATE ACYLTRANSFERASE"/>
    <property type="match status" value="1"/>
</dbReference>
<evidence type="ECO:0000313" key="8">
    <source>
        <dbReference type="EMBL" id="CAB3238593.1"/>
    </source>
</evidence>
<dbReference type="SMART" id="SM00563">
    <property type="entry name" value="PlsC"/>
    <property type="match status" value="1"/>
</dbReference>
<keyword evidence="9" id="KW-1185">Reference proteome</keyword>
<dbReference type="GO" id="GO:0003841">
    <property type="term" value="F:1-acylglycerol-3-phosphate O-acyltransferase activity"/>
    <property type="evidence" value="ECO:0007669"/>
    <property type="project" value="UniProtKB-UniRule"/>
</dbReference>
<comment type="pathway">
    <text evidence="1">Phospholipid metabolism; CDP-diacylglycerol biosynthesis; CDP-diacylglycerol from sn-glycerol 3-phosphate: step 2/3.</text>
</comment>
<dbReference type="Pfam" id="PF01553">
    <property type="entry name" value="Acyltransferase"/>
    <property type="match status" value="1"/>
</dbReference>
<evidence type="ECO:0000259" key="6">
    <source>
        <dbReference type="SMART" id="SM00563"/>
    </source>
</evidence>
<dbReference type="EMBL" id="CADEBD010000303">
    <property type="protein sequence ID" value="CAB3237101.1"/>
    <property type="molecule type" value="Genomic_DNA"/>
</dbReference>
<evidence type="ECO:0000256" key="2">
    <source>
        <dbReference type="ARBA" id="ARBA00008655"/>
    </source>
</evidence>
<dbReference type="AlphaFoldDB" id="A0A8S1A2G4"/>
<dbReference type="Proteomes" id="UP000494256">
    <property type="component" value="Unassembled WGS sequence"/>
</dbReference>
<reference evidence="9 10" key="1">
    <citation type="submission" date="2020-04" db="EMBL/GenBank/DDBJ databases">
        <authorList>
            <person name="Wallbank WR R."/>
            <person name="Pardo Diaz C."/>
            <person name="Kozak K."/>
            <person name="Martin S."/>
            <person name="Jiggins C."/>
            <person name="Moest M."/>
            <person name="Warren A I."/>
            <person name="Byers J.R.P. K."/>
            <person name="Montejo-Kovacevich G."/>
            <person name="Yen C E."/>
        </authorList>
    </citation>
    <scope>NUCLEOTIDE SEQUENCE [LARGE SCALE GENOMIC DNA]</scope>
</reference>
<comment type="caution">
    <text evidence="8">The sequence shown here is derived from an EMBL/GenBank/DDBJ whole genome shotgun (WGS) entry which is preliminary data.</text>
</comment>
<name>A0A8S1A2G4_ARCPL</name>
<dbReference type="InterPro" id="IPR004552">
    <property type="entry name" value="AGP_acyltrans"/>
</dbReference>
<evidence type="ECO:0000313" key="9">
    <source>
        <dbReference type="Proteomes" id="UP000494106"/>
    </source>
</evidence>
<sequence length="212" mass="24211">MKLFSRAMSYVAKCVDVEYQIRDEKFLQEQGGAIIIGNHQSSLDTLALCHIWNAVKYAITVIIKKELFYALPFGPSAYLAGVIFINRNNSRSAYKELQEIKERMVNQKVKIWFFPEGTRNEEYTKLLPFKKGAFNLAVEAQVPIIPVVMSPYYFVNNKKCIFNKGHVVIQCLEPVPTAGLTRDDVPALIKICYDKMTVACKELSKEIFDTNL</sequence>
<protein>
    <recommendedName>
        <fullName evidence="5">1-acyl-sn-glycerol-3-phosphate acyltransferase</fullName>
        <ecNumber evidence="5">2.3.1.51</ecNumber>
    </recommendedName>
</protein>
<organism evidence="8 9">
    <name type="scientific">Arctia plantaginis</name>
    <name type="common">Wood tiger moth</name>
    <name type="synonym">Phalaena plantaginis</name>
    <dbReference type="NCBI Taxonomy" id="874455"/>
    <lineage>
        <taxon>Eukaryota</taxon>
        <taxon>Metazoa</taxon>
        <taxon>Ecdysozoa</taxon>
        <taxon>Arthropoda</taxon>
        <taxon>Hexapoda</taxon>
        <taxon>Insecta</taxon>
        <taxon>Pterygota</taxon>
        <taxon>Neoptera</taxon>
        <taxon>Endopterygota</taxon>
        <taxon>Lepidoptera</taxon>
        <taxon>Glossata</taxon>
        <taxon>Ditrysia</taxon>
        <taxon>Noctuoidea</taxon>
        <taxon>Erebidae</taxon>
        <taxon>Arctiinae</taxon>
        <taxon>Arctia</taxon>
    </lineage>
</organism>
<dbReference type="EC" id="2.3.1.51" evidence="5"/>
<comment type="catalytic activity">
    <reaction evidence="5">
        <text>a 1-acyl-sn-glycero-3-phosphate + an acyl-CoA = a 1,2-diacyl-sn-glycero-3-phosphate + CoA</text>
        <dbReference type="Rhea" id="RHEA:19709"/>
        <dbReference type="ChEBI" id="CHEBI:57287"/>
        <dbReference type="ChEBI" id="CHEBI:57970"/>
        <dbReference type="ChEBI" id="CHEBI:58342"/>
        <dbReference type="ChEBI" id="CHEBI:58608"/>
        <dbReference type="EC" id="2.3.1.51"/>
    </reaction>
</comment>
<keyword evidence="4 5" id="KW-0012">Acyltransferase</keyword>
<dbReference type="NCBIfam" id="TIGR00530">
    <property type="entry name" value="AGP_acyltrn"/>
    <property type="match status" value="1"/>
</dbReference>
<evidence type="ECO:0000313" key="10">
    <source>
        <dbReference type="Proteomes" id="UP000494256"/>
    </source>
</evidence>
<dbReference type="PANTHER" id="PTHR10434">
    <property type="entry name" value="1-ACYL-SN-GLYCEROL-3-PHOSPHATE ACYLTRANSFERASE"/>
    <property type="match status" value="1"/>
</dbReference>
<dbReference type="SUPFAM" id="SSF69593">
    <property type="entry name" value="Glycerol-3-phosphate (1)-acyltransferase"/>
    <property type="match status" value="1"/>
</dbReference>
<dbReference type="CDD" id="cd07989">
    <property type="entry name" value="LPLAT_AGPAT-like"/>
    <property type="match status" value="1"/>
</dbReference>
<evidence type="ECO:0000313" key="7">
    <source>
        <dbReference type="EMBL" id="CAB3237101.1"/>
    </source>
</evidence>
<dbReference type="GO" id="GO:0006654">
    <property type="term" value="P:phosphatidic acid biosynthetic process"/>
    <property type="evidence" value="ECO:0007669"/>
    <property type="project" value="TreeGrafter"/>
</dbReference>
<dbReference type="GO" id="GO:0005783">
    <property type="term" value="C:endoplasmic reticulum"/>
    <property type="evidence" value="ECO:0007669"/>
    <property type="project" value="TreeGrafter"/>
</dbReference>
<keyword evidence="5" id="KW-1208">Phospholipid metabolism</keyword>
<feature type="domain" description="Phospholipid/glycerol acyltransferase" evidence="6">
    <location>
        <begin position="33"/>
        <end position="152"/>
    </location>
</feature>
<keyword evidence="5" id="KW-0594">Phospholipid biosynthesis</keyword>
<dbReference type="InterPro" id="IPR002123">
    <property type="entry name" value="Plipid/glycerol_acylTrfase"/>
</dbReference>
<gene>
    <name evidence="8" type="ORF">APLA_LOCUS7449</name>
    <name evidence="7" type="ORF">APLA_LOCUS7655</name>
</gene>
<keyword evidence="3 5" id="KW-0808">Transferase</keyword>
<evidence type="ECO:0000256" key="1">
    <source>
        <dbReference type="ARBA" id="ARBA00004728"/>
    </source>
</evidence>
<evidence type="ECO:0000256" key="4">
    <source>
        <dbReference type="ARBA" id="ARBA00023315"/>
    </source>
</evidence>
<dbReference type="OrthoDB" id="202234at2759"/>
<proteinExistence type="inferred from homology"/>
<accession>A0A8S1A2G4</accession>
<dbReference type="Proteomes" id="UP000494106">
    <property type="component" value="Unassembled WGS sequence"/>
</dbReference>
<evidence type="ECO:0000256" key="5">
    <source>
        <dbReference type="RuleBase" id="RU361267"/>
    </source>
</evidence>
<comment type="domain">
    <text evidence="5">The HXXXXD motif is essential for acyltransferase activity and may constitute the binding site for the phosphate moiety of the glycerol-3-phosphate.</text>
</comment>
<comment type="similarity">
    <text evidence="2 5">Belongs to the 1-acyl-sn-glycerol-3-phosphate acyltransferase family.</text>
</comment>
<dbReference type="EMBL" id="CADEBC010000498">
    <property type="protein sequence ID" value="CAB3238593.1"/>
    <property type="molecule type" value="Genomic_DNA"/>
</dbReference>
<keyword evidence="5" id="KW-0444">Lipid biosynthesis</keyword>